<dbReference type="RefSeq" id="WP_138098982.1">
    <property type="nucleotide sequence ID" value="NZ_CP040428.1"/>
</dbReference>
<organism evidence="2 3">
    <name type="scientific">Jejubacter calystegiae</name>
    <dbReference type="NCBI Taxonomy" id="2579935"/>
    <lineage>
        <taxon>Bacteria</taxon>
        <taxon>Pseudomonadati</taxon>
        <taxon>Pseudomonadota</taxon>
        <taxon>Gammaproteobacteria</taxon>
        <taxon>Enterobacterales</taxon>
        <taxon>Enterobacteriaceae</taxon>
        <taxon>Jejubacter</taxon>
    </lineage>
</organism>
<evidence type="ECO:0000313" key="3">
    <source>
        <dbReference type="Proteomes" id="UP000302163"/>
    </source>
</evidence>
<dbReference type="EMBL" id="CP040428">
    <property type="protein sequence ID" value="QCT22473.1"/>
    <property type="molecule type" value="Genomic_DNA"/>
</dbReference>
<accession>A0A4P8YQA4</accession>
<dbReference type="Proteomes" id="UP000302163">
    <property type="component" value="Chromosome"/>
</dbReference>
<proteinExistence type="predicted"/>
<gene>
    <name evidence="2" type="ORF">FEM41_23930</name>
</gene>
<keyword evidence="1" id="KW-0812">Transmembrane</keyword>
<evidence type="ECO:0000313" key="2">
    <source>
        <dbReference type="EMBL" id="QCT22473.1"/>
    </source>
</evidence>
<protein>
    <submittedName>
        <fullName evidence="2">Uncharacterized protein</fullName>
    </submittedName>
</protein>
<reference evidence="2 3" key="1">
    <citation type="submission" date="2019-05" db="EMBL/GenBank/DDBJ databases">
        <title>Complete genome sequence of Izhakiella calystegiae KSNA2, an endophyte isolated from beach morning glory (Calystegia soldanella).</title>
        <authorList>
            <person name="Jiang L."/>
            <person name="Jeong J.C."/>
            <person name="Kim C.Y."/>
            <person name="Kim D.H."/>
            <person name="Kim S.W."/>
            <person name="Lee j."/>
        </authorList>
    </citation>
    <scope>NUCLEOTIDE SEQUENCE [LARGE SCALE GENOMIC DNA]</scope>
    <source>
        <strain evidence="2 3">KSNA2</strain>
    </source>
</reference>
<keyword evidence="3" id="KW-1185">Reference proteome</keyword>
<dbReference type="AlphaFoldDB" id="A0A4P8YQA4"/>
<dbReference type="KEGG" id="izh:FEM41_23930"/>
<feature type="transmembrane region" description="Helical" evidence="1">
    <location>
        <begin position="7"/>
        <end position="26"/>
    </location>
</feature>
<sequence length="153" mass="17161">MKSRSILLLAVPVLIIVAAIVRWYAWSNPTIHCSGQVTWEIGRETFSGNLSYQLKDGEGLAILSGVLKSANRSWSLGRSIYFSYTHRHNAYLLSSGKVVPSLVDNLDARYTGITVPGFYLQPGKELNLIIERYDNRWIFSTPDVPSLLCTKEP</sequence>
<evidence type="ECO:0000256" key="1">
    <source>
        <dbReference type="SAM" id="Phobius"/>
    </source>
</evidence>
<dbReference type="OrthoDB" id="6586786at2"/>
<name>A0A4P8YQA4_9ENTR</name>
<keyword evidence="1" id="KW-0472">Membrane</keyword>
<keyword evidence="1" id="KW-1133">Transmembrane helix</keyword>